<feature type="coiled-coil region" evidence="1">
    <location>
        <begin position="42"/>
        <end position="76"/>
    </location>
</feature>
<reference evidence="2 3" key="1">
    <citation type="submission" date="2023-02" db="EMBL/GenBank/DDBJ databases">
        <title>LHISI_Scaffold_Assembly.</title>
        <authorList>
            <person name="Stuart O.P."/>
            <person name="Cleave R."/>
            <person name="Magrath M.J.L."/>
            <person name="Mikheyev A.S."/>
        </authorList>
    </citation>
    <scope>NUCLEOTIDE SEQUENCE [LARGE SCALE GENOMIC DNA]</scope>
    <source>
        <strain evidence="2">Daus_M_001</strain>
        <tissue evidence="2">Leg muscle</tissue>
    </source>
</reference>
<comment type="caution">
    <text evidence="2">The sequence shown here is derived from an EMBL/GenBank/DDBJ whole genome shotgun (WGS) entry which is preliminary data.</text>
</comment>
<keyword evidence="1" id="KW-0175">Coiled coil</keyword>
<gene>
    <name evidence="2" type="ORF">PR048_018558</name>
</gene>
<sequence length="156" mass="17861">MAGRQVEIVQQWEERITALLQSESVLRNIVAFLTSAVVKVAVEELKGMLDTDLEEMRKLNTEIKSSNEVLEKIKYELALAADGLEQYQCHCSIQIFTVLGSEKENTDNLVLSVFCEKLGIPHVLLIDVDRSHRVRNNNVVKPRQIIVKFMSYNMRN</sequence>
<protein>
    <recommendedName>
        <fullName evidence="4">Rx N-terminal domain-containing protein</fullName>
    </recommendedName>
</protein>
<accession>A0ABQ9HCW2</accession>
<name>A0ABQ9HCW2_9NEOP</name>
<proteinExistence type="predicted"/>
<evidence type="ECO:0000256" key="1">
    <source>
        <dbReference type="SAM" id="Coils"/>
    </source>
</evidence>
<organism evidence="2 3">
    <name type="scientific">Dryococelus australis</name>
    <dbReference type="NCBI Taxonomy" id="614101"/>
    <lineage>
        <taxon>Eukaryota</taxon>
        <taxon>Metazoa</taxon>
        <taxon>Ecdysozoa</taxon>
        <taxon>Arthropoda</taxon>
        <taxon>Hexapoda</taxon>
        <taxon>Insecta</taxon>
        <taxon>Pterygota</taxon>
        <taxon>Neoptera</taxon>
        <taxon>Polyneoptera</taxon>
        <taxon>Phasmatodea</taxon>
        <taxon>Verophasmatodea</taxon>
        <taxon>Anareolatae</taxon>
        <taxon>Phasmatidae</taxon>
        <taxon>Eurycanthinae</taxon>
        <taxon>Dryococelus</taxon>
    </lineage>
</organism>
<dbReference type="Proteomes" id="UP001159363">
    <property type="component" value="Chromosome 5"/>
</dbReference>
<evidence type="ECO:0000313" key="3">
    <source>
        <dbReference type="Proteomes" id="UP001159363"/>
    </source>
</evidence>
<keyword evidence="3" id="KW-1185">Reference proteome</keyword>
<evidence type="ECO:0000313" key="2">
    <source>
        <dbReference type="EMBL" id="KAJ8882070.1"/>
    </source>
</evidence>
<evidence type="ECO:0008006" key="4">
    <source>
        <dbReference type="Google" id="ProtNLM"/>
    </source>
</evidence>
<dbReference type="EMBL" id="JARBHB010000006">
    <property type="protein sequence ID" value="KAJ8882070.1"/>
    <property type="molecule type" value="Genomic_DNA"/>
</dbReference>